<dbReference type="GO" id="GO:0012505">
    <property type="term" value="C:endomembrane system"/>
    <property type="evidence" value="ECO:0007669"/>
    <property type="project" value="UniProtKB-SubCell"/>
</dbReference>
<feature type="transmembrane region" description="Helical" evidence="9">
    <location>
        <begin position="597"/>
        <end position="617"/>
    </location>
</feature>
<dbReference type="AlphaFoldDB" id="A0A1H8ZX21"/>
<comment type="activity regulation">
    <text evidence="9">Requires K(+) for maximal activity.</text>
</comment>
<keyword evidence="9" id="KW-0630">Potassium</keyword>
<gene>
    <name evidence="9" type="primary">hppA</name>
    <name evidence="10" type="ORF">SAMN05421824_0061</name>
</gene>
<evidence type="ECO:0000256" key="4">
    <source>
        <dbReference type="ARBA" id="ARBA00022842"/>
    </source>
</evidence>
<protein>
    <recommendedName>
        <fullName evidence="9">Putative K(+)-stimulated pyrophosphate-energized sodium pump</fullName>
        <ecNumber evidence="9">7.2.3.1</ecNumber>
    </recommendedName>
    <alternativeName>
        <fullName evidence="9">Membrane-bound sodium-translocating pyrophosphatase</fullName>
    </alternativeName>
    <alternativeName>
        <fullName evidence="9">Pyrophosphate-energized inorganic pyrophosphatase</fullName>
        <shortName evidence="9">Na(+)-PPase</shortName>
    </alternativeName>
</protein>
<proteinExistence type="inferred from homology"/>
<keyword evidence="7 9" id="KW-0406">Ion transport</keyword>
<evidence type="ECO:0000256" key="9">
    <source>
        <dbReference type="HAMAP-Rule" id="MF_01129"/>
    </source>
</evidence>
<dbReference type="OrthoDB" id="9808652at2"/>
<keyword evidence="3 9" id="KW-0812">Transmembrane</keyword>
<feature type="transmembrane region" description="Helical" evidence="9">
    <location>
        <begin position="332"/>
        <end position="351"/>
    </location>
</feature>
<comment type="caution">
    <text evidence="9">Lacks conserved residue(s) required for the propagation of feature annotation.</text>
</comment>
<evidence type="ECO:0000256" key="2">
    <source>
        <dbReference type="ARBA" id="ARBA00022448"/>
    </source>
</evidence>
<feature type="transmembrane region" description="Helical" evidence="9">
    <location>
        <begin position="408"/>
        <end position="429"/>
    </location>
</feature>
<evidence type="ECO:0000256" key="1">
    <source>
        <dbReference type="ARBA" id="ARBA00004127"/>
    </source>
</evidence>
<comment type="subunit">
    <text evidence="9">Homodimer.</text>
</comment>
<feature type="transmembrane region" description="Helical" evidence="9">
    <location>
        <begin position="6"/>
        <end position="26"/>
    </location>
</feature>
<reference evidence="10 11" key="1">
    <citation type="submission" date="2016-10" db="EMBL/GenBank/DDBJ databases">
        <authorList>
            <person name="de Groot N.N."/>
        </authorList>
    </citation>
    <scope>NUCLEOTIDE SEQUENCE [LARGE SCALE GENOMIC DNA]</scope>
    <source>
        <strain evidence="10 11">DSM 21035</strain>
    </source>
</reference>
<feature type="transmembrane region" description="Helical" evidence="9">
    <location>
        <begin position="83"/>
        <end position="105"/>
    </location>
</feature>
<keyword evidence="11" id="KW-1185">Reference proteome</keyword>
<comment type="subcellular location">
    <subcellularLocation>
        <location evidence="9">Cell membrane</location>
        <topology evidence="9">Multi-pass membrane protein</topology>
    </subcellularLocation>
    <subcellularLocation>
        <location evidence="1">Endomembrane system</location>
        <topology evidence="1">Multi-pass membrane protein</topology>
    </subcellularLocation>
</comment>
<feature type="transmembrane region" description="Helical" evidence="9">
    <location>
        <begin position="473"/>
        <end position="493"/>
    </location>
</feature>
<dbReference type="STRING" id="419940.SAMN05421824_0061"/>
<dbReference type="NCBIfam" id="NF001960">
    <property type="entry name" value="PRK00733.3-5"/>
    <property type="match status" value="1"/>
</dbReference>
<comment type="catalytic activity">
    <reaction evidence="9">
        <text>Na(+)(in) + diphosphate + H2O = Na(+)(out) + 2 phosphate + H(+)</text>
        <dbReference type="Rhea" id="RHEA:57884"/>
        <dbReference type="ChEBI" id="CHEBI:15377"/>
        <dbReference type="ChEBI" id="CHEBI:15378"/>
        <dbReference type="ChEBI" id="CHEBI:29101"/>
        <dbReference type="ChEBI" id="CHEBI:33019"/>
        <dbReference type="ChEBI" id="CHEBI:43474"/>
        <dbReference type="EC" id="7.2.3.1"/>
    </reaction>
</comment>
<dbReference type="Proteomes" id="UP000198999">
    <property type="component" value="Unassembled WGS sequence"/>
</dbReference>
<dbReference type="NCBIfam" id="TIGR01104">
    <property type="entry name" value="V_PPase"/>
    <property type="match status" value="1"/>
</dbReference>
<evidence type="ECO:0000256" key="6">
    <source>
        <dbReference type="ARBA" id="ARBA00022989"/>
    </source>
</evidence>
<keyword evidence="9" id="KW-0915">Sodium</keyword>
<feature type="transmembrane region" description="Helical" evidence="9">
    <location>
        <begin position="297"/>
        <end position="320"/>
    </location>
</feature>
<dbReference type="EC" id="7.2.3.1" evidence="9"/>
<feature type="transmembrane region" description="Helical" evidence="9">
    <location>
        <begin position="47"/>
        <end position="71"/>
    </location>
</feature>
<dbReference type="GO" id="GO:0006814">
    <property type="term" value="P:sodium ion transport"/>
    <property type="evidence" value="ECO:0007669"/>
    <property type="project" value="UniProtKB-UniRule"/>
</dbReference>
<keyword evidence="9" id="KW-1003">Cell membrane</keyword>
<dbReference type="RefSeq" id="WP_092573968.1">
    <property type="nucleotide sequence ID" value="NZ_FOFN01000001.1"/>
</dbReference>
<sequence>MELIIKGLPAFGVLALLFVFIKSAWVSKQDEGTDKMKRIAKNIADGAMSFLKAEYKILAVFVVAVAILLFFKGSNEEGSNGMVAVSFIIGAICSALAGFIGMKVATKANVRTTSAARTSLGKALEVAFAGGAVMGLGVVGLGVLGLSSLFAIYSEMGWGLNEVLNVLSGFSLGASSIALFARVGGGIYTKAADVGADLVGKVEAGIPEDHPLNPATIADNVGDNVGDVAGMGADLFESYVGSIIGTMVLGAFIITPEFNGLGAVYLPLVLAAVGIIMSIIGTFFVKVKDGGNPQTALNIGEFGSAALMLVASYFIIGALIPEGTEGLEHGSLGVFIAVIAGLIAGLAVGKVTEYYTGTGTKPVNSIVRQSETGAATNIIAGLGVGMMSTMIPILLIAAAILVSHHFAGLYGIAIAAVGMLANTGIQLAVDAYGPISDNAGGIAEMAELPSEVRERTDKLDAVGNTTAAIGKGFAIASAALTALALFAAFMKTANVTAIDVSQPNIMAGLLVGGMLPFVFSALSMNAVGRAAMAMIEEVRRQFRDIPKLKAALEVMRAVDSDMSKATDAQRKIFDDADGVAEYDKCVAISTKASIKEMVLPGLLAIAVPVAVGFIGGAEMLGGLLAGVTTCGVLMAIFQSNAGGAWDNAKKMIEEQGRKGTDAHKAAVVGDTVGDPFKDTSGPSLNILLKLMSVVALVIAPSIALSADAVTAYVSDDTTVEQVQIQKEVKVELTETEEDGVVKAVVTTVTVENGEESTTYETITGTKTQVEAKLEALEKEEKTS</sequence>
<feature type="transmembrane region" description="Helical" evidence="9">
    <location>
        <begin position="505"/>
        <end position="527"/>
    </location>
</feature>
<dbReference type="PIRSF" id="PIRSF001265">
    <property type="entry name" value="H+-PPase"/>
    <property type="match status" value="1"/>
</dbReference>
<dbReference type="PANTHER" id="PTHR31998">
    <property type="entry name" value="K(+)-INSENSITIVE PYROPHOSPHATE-ENERGIZED PROTON PUMP"/>
    <property type="match status" value="1"/>
</dbReference>
<name>A0A1H8ZX21_9FLAO</name>
<feature type="transmembrane region" description="Helical" evidence="9">
    <location>
        <begin position="264"/>
        <end position="285"/>
    </location>
</feature>
<evidence type="ECO:0000313" key="10">
    <source>
        <dbReference type="EMBL" id="SEP68787.1"/>
    </source>
</evidence>
<keyword evidence="9" id="KW-0739">Sodium transport</keyword>
<dbReference type="NCBIfam" id="NF001955">
    <property type="entry name" value="PRK00733.2-4"/>
    <property type="match status" value="1"/>
</dbReference>
<dbReference type="GO" id="GO:0000287">
    <property type="term" value="F:magnesium ion binding"/>
    <property type="evidence" value="ECO:0007669"/>
    <property type="project" value="UniProtKB-UniRule"/>
</dbReference>
<dbReference type="InterPro" id="IPR004131">
    <property type="entry name" value="PPase-energised_H-pump"/>
</dbReference>
<evidence type="ECO:0000313" key="11">
    <source>
        <dbReference type="Proteomes" id="UP000198999"/>
    </source>
</evidence>
<dbReference type="GO" id="GO:0030955">
    <property type="term" value="F:potassium ion binding"/>
    <property type="evidence" value="ECO:0007669"/>
    <property type="project" value="UniProtKB-UniRule"/>
</dbReference>
<evidence type="ECO:0000256" key="7">
    <source>
        <dbReference type="ARBA" id="ARBA00023065"/>
    </source>
</evidence>
<comment type="similarity">
    <text evidence="9">Belongs to the H(+)-translocating pyrophosphatase (TC 3.A.10) family. K(+)-stimulated subfamily.</text>
</comment>
<evidence type="ECO:0000256" key="5">
    <source>
        <dbReference type="ARBA" id="ARBA00022967"/>
    </source>
</evidence>
<feature type="transmembrane region" description="Helical" evidence="9">
    <location>
        <begin position="378"/>
        <end position="402"/>
    </location>
</feature>
<dbReference type="GO" id="GO:0004427">
    <property type="term" value="F:inorganic diphosphate phosphatase activity"/>
    <property type="evidence" value="ECO:0007669"/>
    <property type="project" value="UniProtKB-UniRule"/>
</dbReference>
<dbReference type="HAMAP" id="MF_01129">
    <property type="entry name" value="PPase_energized_pump"/>
    <property type="match status" value="1"/>
</dbReference>
<dbReference type="GO" id="GO:0009678">
    <property type="term" value="F:diphosphate hydrolysis-driven proton transmembrane transporter activity"/>
    <property type="evidence" value="ECO:0007669"/>
    <property type="project" value="UniProtKB-UniRule"/>
</dbReference>
<dbReference type="Pfam" id="PF03030">
    <property type="entry name" value="H_PPase"/>
    <property type="match status" value="1"/>
</dbReference>
<accession>A0A1H8ZX21</accession>
<comment type="cofactor">
    <cofactor evidence="9">
        <name>Mg(2+)</name>
        <dbReference type="ChEBI" id="CHEBI:18420"/>
    </cofactor>
</comment>
<keyword evidence="4 9" id="KW-0460">Magnesium</keyword>
<feature type="transmembrane region" description="Helical" evidence="9">
    <location>
        <begin position="126"/>
        <end position="151"/>
    </location>
</feature>
<evidence type="ECO:0000256" key="8">
    <source>
        <dbReference type="ARBA" id="ARBA00023136"/>
    </source>
</evidence>
<keyword evidence="6 9" id="KW-1133">Transmembrane helix</keyword>
<feature type="transmembrane region" description="Helical" evidence="9">
    <location>
        <begin position="623"/>
        <end position="641"/>
    </location>
</feature>
<feature type="transmembrane region" description="Helical" evidence="9">
    <location>
        <begin position="163"/>
        <end position="181"/>
    </location>
</feature>
<keyword evidence="8 9" id="KW-0472">Membrane</keyword>
<feature type="site" description="Determinant of potassium dependence" evidence="9">
    <location>
        <position position="467"/>
    </location>
</feature>
<evidence type="ECO:0000256" key="3">
    <source>
        <dbReference type="ARBA" id="ARBA00022692"/>
    </source>
</evidence>
<comment type="function">
    <text evidence="9">Sodium pump that utilizes the energy of pyrophosphate hydrolysis as the driving force for Na(+) movement across the membrane.</text>
</comment>
<keyword evidence="2 9" id="KW-0813">Transport</keyword>
<keyword evidence="5 9" id="KW-1278">Translocase</keyword>
<dbReference type="EMBL" id="FOFN01000001">
    <property type="protein sequence ID" value="SEP68787.1"/>
    <property type="molecule type" value="Genomic_DNA"/>
</dbReference>
<dbReference type="GO" id="GO:0005886">
    <property type="term" value="C:plasma membrane"/>
    <property type="evidence" value="ECO:0007669"/>
    <property type="project" value="UniProtKB-SubCell"/>
</dbReference>
<organism evidence="10 11">
    <name type="scientific">Hyunsoonleella jejuensis</name>
    <dbReference type="NCBI Taxonomy" id="419940"/>
    <lineage>
        <taxon>Bacteria</taxon>
        <taxon>Pseudomonadati</taxon>
        <taxon>Bacteroidota</taxon>
        <taxon>Flavobacteriia</taxon>
        <taxon>Flavobacteriales</taxon>
        <taxon>Flavobacteriaceae</taxon>
    </lineage>
</organism>
<feature type="transmembrane region" description="Helical" evidence="9">
    <location>
        <begin position="239"/>
        <end position="258"/>
    </location>
</feature>